<name>A0ABU6Y433_9FABA</name>
<feature type="region of interest" description="Disordered" evidence="1">
    <location>
        <begin position="144"/>
        <end position="312"/>
    </location>
</feature>
<organism evidence="2 3">
    <name type="scientific">Stylosanthes scabra</name>
    <dbReference type="NCBI Taxonomy" id="79078"/>
    <lineage>
        <taxon>Eukaryota</taxon>
        <taxon>Viridiplantae</taxon>
        <taxon>Streptophyta</taxon>
        <taxon>Embryophyta</taxon>
        <taxon>Tracheophyta</taxon>
        <taxon>Spermatophyta</taxon>
        <taxon>Magnoliopsida</taxon>
        <taxon>eudicotyledons</taxon>
        <taxon>Gunneridae</taxon>
        <taxon>Pentapetalae</taxon>
        <taxon>rosids</taxon>
        <taxon>fabids</taxon>
        <taxon>Fabales</taxon>
        <taxon>Fabaceae</taxon>
        <taxon>Papilionoideae</taxon>
        <taxon>50 kb inversion clade</taxon>
        <taxon>dalbergioids sensu lato</taxon>
        <taxon>Dalbergieae</taxon>
        <taxon>Pterocarpus clade</taxon>
        <taxon>Stylosanthes</taxon>
    </lineage>
</organism>
<feature type="compositionally biased region" description="Acidic residues" evidence="1">
    <location>
        <begin position="261"/>
        <end position="270"/>
    </location>
</feature>
<evidence type="ECO:0000256" key="1">
    <source>
        <dbReference type="SAM" id="MobiDB-lite"/>
    </source>
</evidence>
<evidence type="ECO:0000313" key="3">
    <source>
        <dbReference type="Proteomes" id="UP001341840"/>
    </source>
</evidence>
<dbReference type="Proteomes" id="UP001341840">
    <property type="component" value="Unassembled WGS sequence"/>
</dbReference>
<feature type="compositionally biased region" description="Polar residues" evidence="1">
    <location>
        <begin position="218"/>
        <end position="227"/>
    </location>
</feature>
<comment type="caution">
    <text evidence="2">The sequence shown here is derived from an EMBL/GenBank/DDBJ whole genome shotgun (WGS) entry which is preliminary data.</text>
</comment>
<dbReference type="EMBL" id="JASCZI010241680">
    <property type="protein sequence ID" value="MED6204606.1"/>
    <property type="molecule type" value="Genomic_DNA"/>
</dbReference>
<evidence type="ECO:0008006" key="4">
    <source>
        <dbReference type="Google" id="ProtNLM"/>
    </source>
</evidence>
<proteinExistence type="predicted"/>
<feature type="compositionally biased region" description="Basic and acidic residues" evidence="1">
    <location>
        <begin position="271"/>
        <end position="286"/>
    </location>
</feature>
<evidence type="ECO:0000313" key="2">
    <source>
        <dbReference type="EMBL" id="MED6204606.1"/>
    </source>
</evidence>
<protein>
    <recommendedName>
        <fullName evidence="4">DUF4283 domain-containing protein</fullName>
    </recommendedName>
</protein>
<gene>
    <name evidence="2" type="ORF">PIB30_010460</name>
</gene>
<reference evidence="2 3" key="1">
    <citation type="journal article" date="2023" name="Plants (Basel)">
        <title>Bridging the Gap: Combining Genomics and Transcriptomics Approaches to Understand Stylosanthes scabra, an Orphan Legume from the Brazilian Caatinga.</title>
        <authorList>
            <person name="Ferreira-Neto J.R.C."/>
            <person name="da Silva M.D."/>
            <person name="Binneck E."/>
            <person name="de Melo N.F."/>
            <person name="da Silva R.H."/>
            <person name="de Melo A.L.T.M."/>
            <person name="Pandolfi V."/>
            <person name="Bustamante F.O."/>
            <person name="Brasileiro-Vidal A.C."/>
            <person name="Benko-Iseppon A.M."/>
        </authorList>
    </citation>
    <scope>NUCLEOTIDE SEQUENCE [LARGE SCALE GENOMIC DNA]</scope>
    <source>
        <tissue evidence="2">Leaves</tissue>
    </source>
</reference>
<feature type="compositionally biased region" description="Basic and acidic residues" evidence="1">
    <location>
        <begin position="228"/>
        <end position="244"/>
    </location>
</feature>
<keyword evidence="3" id="KW-1185">Reference proteome</keyword>
<accession>A0ABU6Y433</accession>
<sequence length="406" mass="46416">MGSMKILMVFESSTKMEEALDSNKLTDHFLEVRIWSEGEANKTRDVWLEVTGLLLHGWCDENMRTIGNVWGRVIKVGDDEGHFSSFRVLVAANMGPLIRAVAIVVINNTEFQVFVKEAEEDGMVIDGSRNKEQNEVDKVNIVQEVDKSQWNGTTKTREMVNNEEGRDVRPESSPEIEREVEKEESKVEESKCGETEQTPSEENGGDAQWAYELGHANPDNTKSPTRTRSLEDDRRTEQVIREWNESLFQKPNSPIGPRDVDADDNNEDSVDQLKEIGPEVESRGSLDGDSDSTSFSAPPGFERPLHSHRRTSLRLRDRIKENARKQKEINKRKSATIEEIRGEDKIKSWQNTEDEIENSEEEVENTWWIGAKTGISGEYEDRAKKYLRSLEKERSKTGREQNNDGK</sequence>
<feature type="compositionally biased region" description="Basic and acidic residues" evidence="1">
    <location>
        <begin position="155"/>
        <end position="194"/>
    </location>
</feature>